<protein>
    <submittedName>
        <fullName evidence="1">Uncharacterized protein</fullName>
    </submittedName>
</protein>
<dbReference type="EMBL" id="FRAC01000037">
    <property type="protein sequence ID" value="SHL55790.1"/>
    <property type="molecule type" value="Genomic_DNA"/>
</dbReference>
<evidence type="ECO:0000313" key="2">
    <source>
        <dbReference type="Proteomes" id="UP000184386"/>
    </source>
</evidence>
<organism evidence="1 2">
    <name type="scientific">Anaerocolumna jejuensis DSM 15929</name>
    <dbReference type="NCBI Taxonomy" id="1121322"/>
    <lineage>
        <taxon>Bacteria</taxon>
        <taxon>Bacillati</taxon>
        <taxon>Bacillota</taxon>
        <taxon>Clostridia</taxon>
        <taxon>Lachnospirales</taxon>
        <taxon>Lachnospiraceae</taxon>
        <taxon>Anaerocolumna</taxon>
    </lineage>
</organism>
<dbReference type="RefSeq" id="WP_073280079.1">
    <property type="nucleotide sequence ID" value="NZ_FRAC01000037.1"/>
</dbReference>
<gene>
    <name evidence="1" type="ORF">SAMN02745136_05176</name>
</gene>
<dbReference type="Proteomes" id="UP000184386">
    <property type="component" value="Unassembled WGS sequence"/>
</dbReference>
<keyword evidence="2" id="KW-1185">Reference proteome</keyword>
<proteinExistence type="predicted"/>
<evidence type="ECO:0000313" key="1">
    <source>
        <dbReference type="EMBL" id="SHL55790.1"/>
    </source>
</evidence>
<dbReference type="STRING" id="1121322.SAMN02745136_05176"/>
<name>A0A1M7BLE3_9FIRM</name>
<reference evidence="1 2" key="1">
    <citation type="submission" date="2016-11" db="EMBL/GenBank/DDBJ databases">
        <authorList>
            <person name="Jaros S."/>
            <person name="Januszkiewicz K."/>
            <person name="Wedrychowicz H."/>
        </authorList>
    </citation>
    <scope>NUCLEOTIDE SEQUENCE [LARGE SCALE GENOMIC DNA]</scope>
    <source>
        <strain evidence="1 2">DSM 15929</strain>
    </source>
</reference>
<dbReference type="AlphaFoldDB" id="A0A1M7BLE3"/>
<accession>A0A1M7BLE3</accession>
<sequence length="412" mass="49202">MSDKNSKNIKIKTYDDLIIDILPLMKFEKRFAINMIEDIIYDKEYGKEETKRFIAGEKLDGTSEEIDRIEKHLKYIFTHIELIEKKKIRNNTNVKNNKAFKKENLYDERLVIEQKNVHKYMMSLFPATGHLPYDSGERWSDDRFFHIDEKDMVLKDDSLISILSQEMLRHLPKQNKITLFEMLFLSVLSNSTYDGDTKNLGSCEREKSSVEEWLKRINNECYKEKTRKKLIKYSLEKCHTYIEKKYMERKQDSILDMVKYKFFPIAQCLLENKLPKELENIKLNQEFSDVEVQTIVSYLNSEEIQKELQSISQSIIDNTKAEFSKRNHKDNNDRKNYKKERLNDIKIKEKVISLCLKDLGANDALIGYFYYYYVKSLVDYMMNFVIRVFECFPETSYVNDISTEEFVESIMK</sequence>